<proteinExistence type="inferred from homology"/>
<sequence>MPDQELHPQESPSQEVSSQESHPQERPTSPSPTPAFHSQDFTKPDGRSLTLYGLAPITVTSEIPSPSPEPVDARPVMRWHPLRGEWVMYAAHRMGRTFLPPPEYNPLSPTSDPEHPTELPRGQYDIAVFDNRFPSLTLNAPEPQAGPAGLRAGVGKCEVVVFSQSAQGRLSDLSDAQMGLLISVWADRTTRLAATGRIQYVLAFENRGVEVGVTLHHPHGQIYAYDHIPPVQATMLEQARAYRREHGRPWLADFVAQERADASRLLRDDGLALSVVPPFARYTYETWVLPGRPVGLLSDLSPAERASFARVLRDALLRQDALFGGRMPYLMTVHQAPLDGPHPDFPLHIEIYPYLRAPGRMKYLAGTEQGAGEFANDKFPEVAAKELRELKLEEGL</sequence>
<evidence type="ECO:0000256" key="2">
    <source>
        <dbReference type="ARBA" id="ARBA00001947"/>
    </source>
</evidence>
<dbReference type="OrthoDB" id="9769064at2"/>
<evidence type="ECO:0000313" key="20">
    <source>
        <dbReference type="Proteomes" id="UP000236379"/>
    </source>
</evidence>
<feature type="region of interest" description="Disordered" evidence="16">
    <location>
        <begin position="101"/>
        <end position="120"/>
    </location>
</feature>
<accession>A0A2K3V2N7</accession>
<evidence type="ECO:0000256" key="8">
    <source>
        <dbReference type="ARBA" id="ARBA00022695"/>
    </source>
</evidence>
<evidence type="ECO:0000256" key="4">
    <source>
        <dbReference type="ARBA" id="ARBA00010951"/>
    </source>
</evidence>
<feature type="region of interest" description="Disordered" evidence="16">
    <location>
        <begin position="1"/>
        <end position="48"/>
    </location>
</feature>
<dbReference type="InterPro" id="IPR036265">
    <property type="entry name" value="HIT-like_sf"/>
</dbReference>
<dbReference type="GO" id="GO:0008270">
    <property type="term" value="F:zinc ion binding"/>
    <property type="evidence" value="ECO:0007669"/>
    <property type="project" value="InterPro"/>
</dbReference>
<feature type="active site" description="Tele-UMP-histidine intermediate" evidence="14">
    <location>
        <position position="219"/>
    </location>
</feature>
<dbReference type="NCBIfam" id="TIGR00209">
    <property type="entry name" value="galT_1"/>
    <property type="match status" value="1"/>
</dbReference>
<dbReference type="InterPro" id="IPR019779">
    <property type="entry name" value="GalP_UDPtransf1_His-AS"/>
</dbReference>
<dbReference type="InterPro" id="IPR005849">
    <property type="entry name" value="GalP_Utransf_N"/>
</dbReference>
<dbReference type="AlphaFoldDB" id="A0A2K3V2N7"/>
<comment type="caution">
    <text evidence="19">The sequence shown here is derived from an EMBL/GenBank/DDBJ whole genome shotgun (WGS) entry which is preliminary data.</text>
</comment>
<keyword evidence="12 15" id="KW-0119">Carbohydrate metabolism</keyword>
<feature type="domain" description="Galactose-1-phosphate uridyl transferase N-terminal" evidence="17">
    <location>
        <begin position="76"/>
        <end position="229"/>
    </location>
</feature>
<dbReference type="EC" id="2.7.7.12" evidence="5 13"/>
<evidence type="ECO:0000256" key="15">
    <source>
        <dbReference type="RuleBase" id="RU000506"/>
    </source>
</evidence>
<dbReference type="Gene3D" id="3.30.428.10">
    <property type="entry name" value="HIT-like"/>
    <property type="match status" value="2"/>
</dbReference>
<feature type="compositionally biased region" description="Low complexity" evidence="16">
    <location>
        <begin position="9"/>
        <end position="21"/>
    </location>
</feature>
<comment type="similarity">
    <text evidence="4 15">Belongs to the galactose-1-phosphate uridylyltransferase type 1 family.</text>
</comment>
<reference evidence="19 20" key="1">
    <citation type="submission" date="2018-01" db="EMBL/GenBank/DDBJ databases">
        <title>Deinococcus koreensis sp. nov., a radiation-resistant bacterium isolated from river water.</title>
        <authorList>
            <person name="Choi A."/>
        </authorList>
    </citation>
    <scope>NUCLEOTIDE SEQUENCE [LARGE SCALE GENOMIC DNA]</scope>
    <source>
        <strain evidence="19 20">SJW1-2</strain>
    </source>
</reference>
<evidence type="ECO:0000313" key="19">
    <source>
        <dbReference type="EMBL" id="PNY83044.1"/>
    </source>
</evidence>
<evidence type="ECO:0000259" key="18">
    <source>
        <dbReference type="Pfam" id="PF02744"/>
    </source>
</evidence>
<dbReference type="UniPathway" id="UPA00214"/>
<dbReference type="InterPro" id="IPR001937">
    <property type="entry name" value="GalP_UDPtransf1"/>
</dbReference>
<keyword evidence="11 15" id="KW-0299">Galactose metabolism</keyword>
<evidence type="ECO:0000256" key="12">
    <source>
        <dbReference type="ARBA" id="ARBA00023277"/>
    </source>
</evidence>
<dbReference type="Pfam" id="PF01087">
    <property type="entry name" value="GalP_UDP_transf"/>
    <property type="match status" value="1"/>
</dbReference>
<keyword evidence="7 15" id="KW-0808">Transferase</keyword>
<evidence type="ECO:0000256" key="11">
    <source>
        <dbReference type="ARBA" id="ARBA00023144"/>
    </source>
</evidence>
<evidence type="ECO:0000256" key="1">
    <source>
        <dbReference type="ARBA" id="ARBA00001107"/>
    </source>
</evidence>
<evidence type="ECO:0000256" key="9">
    <source>
        <dbReference type="ARBA" id="ARBA00022723"/>
    </source>
</evidence>
<comment type="pathway">
    <text evidence="3 15">Carbohydrate metabolism; galactose metabolism.</text>
</comment>
<dbReference type="InterPro" id="IPR005850">
    <property type="entry name" value="GalP_Utransf_C"/>
</dbReference>
<evidence type="ECO:0000256" key="13">
    <source>
        <dbReference type="NCBIfam" id="TIGR00209"/>
    </source>
</evidence>
<keyword evidence="20" id="KW-1185">Reference proteome</keyword>
<keyword evidence="10" id="KW-0862">Zinc</keyword>
<keyword evidence="9 15" id="KW-0479">Metal-binding</keyword>
<evidence type="ECO:0000256" key="3">
    <source>
        <dbReference type="ARBA" id="ARBA00004947"/>
    </source>
</evidence>
<protein>
    <recommendedName>
        <fullName evidence="6 13">Galactose-1-phosphate uridylyltransferase</fullName>
        <ecNumber evidence="5 13">2.7.7.12</ecNumber>
    </recommendedName>
</protein>
<dbReference type="PROSITE" id="PS00117">
    <property type="entry name" value="GAL_P_UDP_TRANSF_I"/>
    <property type="match status" value="1"/>
</dbReference>
<comment type="catalytic activity">
    <reaction evidence="1 15">
        <text>alpha-D-galactose 1-phosphate + UDP-alpha-D-glucose = alpha-D-glucose 1-phosphate + UDP-alpha-D-galactose</text>
        <dbReference type="Rhea" id="RHEA:13989"/>
        <dbReference type="ChEBI" id="CHEBI:58336"/>
        <dbReference type="ChEBI" id="CHEBI:58601"/>
        <dbReference type="ChEBI" id="CHEBI:58885"/>
        <dbReference type="ChEBI" id="CHEBI:66914"/>
        <dbReference type="EC" id="2.7.7.12"/>
    </reaction>
</comment>
<dbReference type="GO" id="GO:0033499">
    <property type="term" value="P:galactose catabolic process via UDP-galactose, Leloir pathway"/>
    <property type="evidence" value="ECO:0007669"/>
    <property type="project" value="TreeGrafter"/>
</dbReference>
<gene>
    <name evidence="19" type="primary">galT</name>
    <name evidence="19" type="ORF">CVO96_12895</name>
</gene>
<dbReference type="PANTHER" id="PTHR11943:SF1">
    <property type="entry name" value="GALACTOSE-1-PHOSPHATE URIDYLYLTRANSFERASE"/>
    <property type="match status" value="1"/>
</dbReference>
<evidence type="ECO:0000259" key="17">
    <source>
        <dbReference type="Pfam" id="PF01087"/>
    </source>
</evidence>
<dbReference type="Pfam" id="PF02744">
    <property type="entry name" value="GalP_UDP_tr_C"/>
    <property type="match status" value="1"/>
</dbReference>
<evidence type="ECO:0000256" key="5">
    <source>
        <dbReference type="ARBA" id="ARBA00012384"/>
    </source>
</evidence>
<evidence type="ECO:0000256" key="6">
    <source>
        <dbReference type="ARBA" id="ARBA00016340"/>
    </source>
</evidence>
<dbReference type="GO" id="GO:0005737">
    <property type="term" value="C:cytoplasm"/>
    <property type="evidence" value="ECO:0007669"/>
    <property type="project" value="TreeGrafter"/>
</dbReference>
<dbReference type="PIRSF" id="PIRSF000808">
    <property type="entry name" value="GalT"/>
    <property type="match status" value="1"/>
</dbReference>
<organism evidence="19 20">
    <name type="scientific">Deinococcus koreensis</name>
    <dbReference type="NCBI Taxonomy" id="2054903"/>
    <lineage>
        <taxon>Bacteria</taxon>
        <taxon>Thermotogati</taxon>
        <taxon>Deinococcota</taxon>
        <taxon>Deinococci</taxon>
        <taxon>Deinococcales</taxon>
        <taxon>Deinococcaceae</taxon>
        <taxon>Deinococcus</taxon>
    </lineage>
</organism>
<dbReference type="PANTHER" id="PTHR11943">
    <property type="entry name" value="GALACTOSE-1-PHOSPHATE URIDYLYLTRANSFERASE"/>
    <property type="match status" value="1"/>
</dbReference>
<evidence type="ECO:0000256" key="10">
    <source>
        <dbReference type="ARBA" id="ARBA00022833"/>
    </source>
</evidence>
<name>A0A2K3V2N7_9DEIO</name>
<comment type="cofactor">
    <cofactor evidence="2">
        <name>Zn(2+)</name>
        <dbReference type="ChEBI" id="CHEBI:29105"/>
    </cofactor>
</comment>
<evidence type="ECO:0000256" key="14">
    <source>
        <dbReference type="PIRSR" id="PIRSR000808-1"/>
    </source>
</evidence>
<dbReference type="Proteomes" id="UP000236379">
    <property type="component" value="Unassembled WGS sequence"/>
</dbReference>
<keyword evidence="8 15" id="KW-0548">Nucleotidyltransferase</keyword>
<evidence type="ECO:0000256" key="16">
    <source>
        <dbReference type="SAM" id="MobiDB-lite"/>
    </source>
</evidence>
<dbReference type="EMBL" id="PPPD01000001">
    <property type="protein sequence ID" value="PNY83044.1"/>
    <property type="molecule type" value="Genomic_DNA"/>
</dbReference>
<feature type="domain" description="Galactose-1-phosphate uridyl transferase C-terminal" evidence="18">
    <location>
        <begin position="237"/>
        <end position="391"/>
    </location>
</feature>
<dbReference type="SUPFAM" id="SSF54197">
    <property type="entry name" value="HIT-like"/>
    <property type="match status" value="2"/>
</dbReference>
<dbReference type="GO" id="GO:0008108">
    <property type="term" value="F:UDP-glucose:hexose-1-phosphate uridylyltransferase activity"/>
    <property type="evidence" value="ECO:0007669"/>
    <property type="project" value="UniProtKB-UniRule"/>
</dbReference>
<evidence type="ECO:0000256" key="7">
    <source>
        <dbReference type="ARBA" id="ARBA00022679"/>
    </source>
</evidence>